<evidence type="ECO:0000313" key="1">
    <source>
        <dbReference type="EMBL" id="KQK21177.1"/>
    </source>
</evidence>
<dbReference type="Proteomes" id="UP000008810">
    <property type="component" value="Chromosome 1"/>
</dbReference>
<reference evidence="1 2" key="1">
    <citation type="journal article" date="2010" name="Nature">
        <title>Genome sequencing and analysis of the model grass Brachypodium distachyon.</title>
        <authorList>
            <consortium name="International Brachypodium Initiative"/>
        </authorList>
    </citation>
    <scope>NUCLEOTIDE SEQUENCE [LARGE SCALE GENOMIC DNA]</scope>
    <source>
        <strain evidence="1 2">Bd21</strain>
    </source>
</reference>
<dbReference type="InParanoid" id="A0A0Q3LDX2"/>
<reference evidence="2" key="3">
    <citation type="submission" date="2018-08" db="UniProtKB">
        <authorList>
            <consortium name="EnsemblPlants"/>
        </authorList>
    </citation>
    <scope>IDENTIFICATION</scope>
    <source>
        <strain evidence="2">cv. Bd21</strain>
    </source>
</reference>
<organism evidence="1">
    <name type="scientific">Brachypodium distachyon</name>
    <name type="common">Purple false brome</name>
    <name type="synonym">Trachynia distachya</name>
    <dbReference type="NCBI Taxonomy" id="15368"/>
    <lineage>
        <taxon>Eukaryota</taxon>
        <taxon>Viridiplantae</taxon>
        <taxon>Streptophyta</taxon>
        <taxon>Embryophyta</taxon>
        <taxon>Tracheophyta</taxon>
        <taxon>Spermatophyta</taxon>
        <taxon>Magnoliopsida</taxon>
        <taxon>Liliopsida</taxon>
        <taxon>Poales</taxon>
        <taxon>Poaceae</taxon>
        <taxon>BOP clade</taxon>
        <taxon>Pooideae</taxon>
        <taxon>Stipodae</taxon>
        <taxon>Brachypodieae</taxon>
        <taxon>Brachypodium</taxon>
    </lineage>
</organism>
<accession>A0A0Q3LDX2</accession>
<proteinExistence type="predicted"/>
<evidence type="ECO:0000313" key="3">
    <source>
        <dbReference type="Proteomes" id="UP000008810"/>
    </source>
</evidence>
<gene>
    <name evidence="1" type="ORF">BRADI_1g59151v3</name>
</gene>
<dbReference type="Gramene" id="KQK21177">
    <property type="protein sequence ID" value="KQK21177"/>
    <property type="gene ID" value="BRADI_1g59151v3"/>
</dbReference>
<dbReference type="EMBL" id="CM000880">
    <property type="protein sequence ID" value="KQK21177.1"/>
    <property type="molecule type" value="Genomic_DNA"/>
</dbReference>
<evidence type="ECO:0000313" key="2">
    <source>
        <dbReference type="EnsemblPlants" id="KQK21177"/>
    </source>
</evidence>
<keyword evidence="3" id="KW-1185">Reference proteome</keyword>
<protein>
    <submittedName>
        <fullName evidence="1 2">Uncharacterized protein</fullName>
    </submittedName>
</protein>
<sequence length="139" mass="15579">MPSRILRRTLSSATSLSRRSPAAPWHAKHKQAIKRRSLFSIHNAMKAIAASGHFAVCCALLMGAPACCRQSSSLARPSWDRARAKLTSVARQRLQLGSVCIHSGEMFMRTRRTWRSMWICLLPSHIVEKLKHCSEPSNS</sequence>
<reference evidence="1" key="2">
    <citation type="submission" date="2017-06" db="EMBL/GenBank/DDBJ databases">
        <title>WGS assembly of Brachypodium distachyon.</title>
        <authorList>
            <consortium name="The International Brachypodium Initiative"/>
            <person name="Lucas S."/>
            <person name="Harmon-Smith M."/>
            <person name="Lail K."/>
            <person name="Tice H."/>
            <person name="Grimwood J."/>
            <person name="Bruce D."/>
            <person name="Barry K."/>
            <person name="Shu S."/>
            <person name="Lindquist E."/>
            <person name="Wang M."/>
            <person name="Pitluck S."/>
            <person name="Vogel J.P."/>
            <person name="Garvin D.F."/>
            <person name="Mockler T.C."/>
            <person name="Schmutz J."/>
            <person name="Rokhsar D."/>
            <person name="Bevan M.W."/>
        </authorList>
    </citation>
    <scope>NUCLEOTIDE SEQUENCE</scope>
    <source>
        <strain evidence="1">Bd21</strain>
    </source>
</reference>
<dbReference type="EnsemblPlants" id="KQK21177">
    <property type="protein sequence ID" value="KQK21177"/>
    <property type="gene ID" value="BRADI_1g59151v3"/>
</dbReference>
<dbReference type="AlphaFoldDB" id="A0A0Q3LDX2"/>
<name>A0A0Q3LDX2_BRADI</name>